<dbReference type="SMART" id="SM00052">
    <property type="entry name" value="EAL"/>
    <property type="match status" value="1"/>
</dbReference>
<dbReference type="InterPro" id="IPR029787">
    <property type="entry name" value="Nucleotide_cyclase"/>
</dbReference>
<dbReference type="InterPro" id="IPR000160">
    <property type="entry name" value="GGDEF_dom"/>
</dbReference>
<dbReference type="InterPro" id="IPR003018">
    <property type="entry name" value="GAF"/>
</dbReference>
<accession>A0ABZ2C9R9</accession>
<keyword evidence="9" id="KW-1185">Reference proteome</keyword>
<dbReference type="Pfam" id="PF00990">
    <property type="entry name" value="GGDEF"/>
    <property type="match status" value="1"/>
</dbReference>
<keyword evidence="4" id="KW-1133">Transmembrane helix</keyword>
<feature type="transmembrane region" description="Helical" evidence="4">
    <location>
        <begin position="12"/>
        <end position="33"/>
    </location>
</feature>
<dbReference type="InterPro" id="IPR001633">
    <property type="entry name" value="EAL_dom"/>
</dbReference>
<evidence type="ECO:0000256" key="3">
    <source>
        <dbReference type="ARBA" id="ARBA00023136"/>
    </source>
</evidence>
<dbReference type="RefSeq" id="WP_338448938.1">
    <property type="nucleotide sequence ID" value="NZ_CP137640.1"/>
</dbReference>
<dbReference type="CDD" id="cd06225">
    <property type="entry name" value="HAMP"/>
    <property type="match status" value="1"/>
</dbReference>
<evidence type="ECO:0000256" key="1">
    <source>
        <dbReference type="ARBA" id="ARBA00004236"/>
    </source>
</evidence>
<dbReference type="PANTHER" id="PTHR44757">
    <property type="entry name" value="DIGUANYLATE CYCLASE DGCP"/>
    <property type="match status" value="1"/>
</dbReference>
<dbReference type="Pfam" id="PF00672">
    <property type="entry name" value="HAMP"/>
    <property type="match status" value="1"/>
</dbReference>
<feature type="domain" description="EAL" evidence="5">
    <location>
        <begin position="571"/>
        <end position="824"/>
    </location>
</feature>
<comment type="subcellular location">
    <subcellularLocation>
        <location evidence="1">Cell membrane</location>
    </subcellularLocation>
</comment>
<sequence length="835" mass="94403">MKWNKGLVVQFWLAMNSLVLTGVLTISMLYLWLETTHLEEALKNEGITAAKTLNSAIGLSMLEGDYSNLSPLTYSLQSEPNIAYVIIRDKEGNTVNQKGETTLGNLIIEKLPIEYYKENVGEVEIGLKTTALEKQQKIVLFETIITVIIYSILSLIFSYVISRRLTAPIKKLISATKQLSKGYRNVDALEKKGVIEIQQLAIEFNKMAKTIQNHEEILVNKINNATKDLSNKVAMLEVFDSISNSVLEDDVQSSEVIKSTLVNIQKYMGVEHISLTVMNQQKKLEVHKLEQYNIISSFILQLEDTCFIYAIDHKQIIVRNHFQLYNGSYFEQALLKEGMNSLLILPIIAKNTAIGTLNIASTEENYFSEDIIEQLQPFTNHIALAFDRVAAYESLHKSAYHDYLTGLPNFRLFKMYVQDAIEKAKQNNTLAAILFLDLDRFKAVNDTFGHATGDLLLRHISKQIVSCLDESDTVSRIGGDEFTILLPLLLDHTEPILVAEKIMKALENPVIIKGYKIPISTSIGISFYPKDGNDADTLIKLADHAMYKVKQHEKNNYAIYSRQDDKYFGNQIVLENSIRKAINNDELVVYYQPKINIQNGRVSGVEALVRWIHPEKGLIPPQTFIPQAEETGLIISIGEFVLLQACHQCVTWQKMGLPPIPVSVNLSPHQFLQASLVSNIEKIIKKTGINPELLELEITESMSMDINRSIVILQELKDLGVHIVVDDFGTGYSSLNYLRKLPIDTVKIDKTFINDMTIDQNNEAIVATIITMAHNLKLTVTAEGAETEEQVKYLKRYLCDNVQGYYFSKPLPATEFETLYSQLVMEAQKTILLYA</sequence>
<keyword evidence="2" id="KW-1003">Cell membrane</keyword>
<feature type="domain" description="HAMP" evidence="6">
    <location>
        <begin position="163"/>
        <end position="216"/>
    </location>
</feature>
<evidence type="ECO:0000256" key="4">
    <source>
        <dbReference type="SAM" id="Phobius"/>
    </source>
</evidence>
<dbReference type="PROSITE" id="PS50887">
    <property type="entry name" value="GGDEF"/>
    <property type="match status" value="1"/>
</dbReference>
<dbReference type="InterPro" id="IPR029016">
    <property type="entry name" value="GAF-like_dom_sf"/>
</dbReference>
<dbReference type="SUPFAM" id="SSF55781">
    <property type="entry name" value="GAF domain-like"/>
    <property type="match status" value="1"/>
</dbReference>
<dbReference type="SMART" id="SM00267">
    <property type="entry name" value="GGDEF"/>
    <property type="match status" value="1"/>
</dbReference>
<dbReference type="SUPFAM" id="SSF141868">
    <property type="entry name" value="EAL domain-like"/>
    <property type="match status" value="1"/>
</dbReference>
<evidence type="ECO:0000259" key="6">
    <source>
        <dbReference type="PROSITE" id="PS50885"/>
    </source>
</evidence>
<evidence type="ECO:0000313" key="8">
    <source>
        <dbReference type="EMBL" id="WVX80007.1"/>
    </source>
</evidence>
<dbReference type="SMART" id="SM00304">
    <property type="entry name" value="HAMP"/>
    <property type="match status" value="1"/>
</dbReference>
<dbReference type="Proteomes" id="UP001357223">
    <property type="component" value="Chromosome"/>
</dbReference>
<keyword evidence="4" id="KW-0812">Transmembrane</keyword>
<evidence type="ECO:0000256" key="2">
    <source>
        <dbReference type="ARBA" id="ARBA00022475"/>
    </source>
</evidence>
<evidence type="ECO:0000259" key="5">
    <source>
        <dbReference type="PROSITE" id="PS50883"/>
    </source>
</evidence>
<dbReference type="SUPFAM" id="SSF158472">
    <property type="entry name" value="HAMP domain-like"/>
    <property type="match status" value="1"/>
</dbReference>
<protein>
    <submittedName>
        <fullName evidence="8">EAL domain-containing protein</fullName>
    </submittedName>
</protein>
<dbReference type="InterPro" id="IPR035919">
    <property type="entry name" value="EAL_sf"/>
</dbReference>
<evidence type="ECO:0000313" key="9">
    <source>
        <dbReference type="Proteomes" id="UP001357223"/>
    </source>
</evidence>
<dbReference type="PROSITE" id="PS50885">
    <property type="entry name" value="HAMP"/>
    <property type="match status" value="1"/>
</dbReference>
<dbReference type="Gene3D" id="6.10.340.10">
    <property type="match status" value="1"/>
</dbReference>
<dbReference type="NCBIfam" id="TIGR00254">
    <property type="entry name" value="GGDEF"/>
    <property type="match status" value="1"/>
</dbReference>
<reference evidence="8 9" key="1">
    <citation type="submission" date="2023-10" db="EMBL/GenBank/DDBJ databases">
        <title>Niallia locisalis sp.nov. isolated from a salt pond sample.</title>
        <authorList>
            <person name="Li X.-J."/>
            <person name="Dong L."/>
        </authorList>
    </citation>
    <scope>NUCLEOTIDE SEQUENCE [LARGE SCALE GENOMIC DNA]</scope>
    <source>
        <strain evidence="8 9">DSM 29761</strain>
    </source>
</reference>
<evidence type="ECO:0000259" key="7">
    <source>
        <dbReference type="PROSITE" id="PS50887"/>
    </source>
</evidence>
<dbReference type="EMBL" id="CP137640">
    <property type="protein sequence ID" value="WVX80007.1"/>
    <property type="molecule type" value="Genomic_DNA"/>
</dbReference>
<dbReference type="CDD" id="cd01948">
    <property type="entry name" value="EAL"/>
    <property type="match status" value="1"/>
</dbReference>
<dbReference type="PROSITE" id="PS50883">
    <property type="entry name" value="EAL"/>
    <property type="match status" value="1"/>
</dbReference>
<dbReference type="InterPro" id="IPR052155">
    <property type="entry name" value="Biofilm_reg_signaling"/>
</dbReference>
<feature type="transmembrane region" description="Helical" evidence="4">
    <location>
        <begin position="138"/>
        <end position="161"/>
    </location>
</feature>
<dbReference type="Pfam" id="PF00563">
    <property type="entry name" value="EAL"/>
    <property type="match status" value="1"/>
</dbReference>
<dbReference type="Gene3D" id="3.20.20.450">
    <property type="entry name" value="EAL domain"/>
    <property type="match status" value="1"/>
</dbReference>
<keyword evidence="3 4" id="KW-0472">Membrane</keyword>
<dbReference type="Pfam" id="PF13185">
    <property type="entry name" value="GAF_2"/>
    <property type="match status" value="1"/>
</dbReference>
<organism evidence="8 9">
    <name type="scientific">Niallia oryzisoli</name>
    <dbReference type="NCBI Taxonomy" id="1737571"/>
    <lineage>
        <taxon>Bacteria</taxon>
        <taxon>Bacillati</taxon>
        <taxon>Bacillota</taxon>
        <taxon>Bacilli</taxon>
        <taxon>Bacillales</taxon>
        <taxon>Bacillaceae</taxon>
        <taxon>Niallia</taxon>
    </lineage>
</organism>
<dbReference type="CDD" id="cd01949">
    <property type="entry name" value="GGDEF"/>
    <property type="match status" value="1"/>
</dbReference>
<proteinExistence type="predicted"/>
<gene>
    <name evidence="8" type="ORF">R4Z09_22375</name>
</gene>
<dbReference type="InterPro" id="IPR003660">
    <property type="entry name" value="HAMP_dom"/>
</dbReference>
<feature type="domain" description="GGDEF" evidence="7">
    <location>
        <begin position="429"/>
        <end position="562"/>
    </location>
</feature>
<name>A0ABZ2C9R9_9BACI</name>
<dbReference type="InterPro" id="IPR043128">
    <property type="entry name" value="Rev_trsase/Diguanyl_cyclase"/>
</dbReference>
<dbReference type="PANTHER" id="PTHR44757:SF2">
    <property type="entry name" value="BIOFILM ARCHITECTURE MAINTENANCE PROTEIN MBAA"/>
    <property type="match status" value="1"/>
</dbReference>
<dbReference type="SUPFAM" id="SSF55073">
    <property type="entry name" value="Nucleotide cyclase"/>
    <property type="match status" value="1"/>
</dbReference>
<dbReference type="Gene3D" id="3.30.450.40">
    <property type="match status" value="1"/>
</dbReference>
<dbReference type="SMART" id="SM00065">
    <property type="entry name" value="GAF"/>
    <property type="match status" value="1"/>
</dbReference>
<dbReference type="Gene3D" id="3.30.70.270">
    <property type="match status" value="1"/>
</dbReference>